<gene>
    <name evidence="3" type="ORF">CKO21_12980</name>
</gene>
<dbReference type="InterPro" id="IPR001347">
    <property type="entry name" value="SIS_dom"/>
</dbReference>
<dbReference type="GO" id="GO:0097367">
    <property type="term" value="F:carbohydrate derivative binding"/>
    <property type="evidence" value="ECO:0007669"/>
    <property type="project" value="InterPro"/>
</dbReference>
<dbReference type="Pfam" id="PF01418">
    <property type="entry name" value="HTH_6"/>
    <property type="match status" value="1"/>
</dbReference>
<dbReference type="EMBL" id="NRRE01000026">
    <property type="protein sequence ID" value="MBK1698154.1"/>
    <property type="molecule type" value="Genomic_DNA"/>
</dbReference>
<feature type="region of interest" description="Disordered" evidence="1">
    <location>
        <begin position="1"/>
        <end position="20"/>
    </location>
</feature>
<keyword evidence="4" id="KW-1185">Reference proteome</keyword>
<dbReference type="InterPro" id="IPR047640">
    <property type="entry name" value="RpiR-like"/>
</dbReference>
<dbReference type="GO" id="GO:0003700">
    <property type="term" value="F:DNA-binding transcription factor activity"/>
    <property type="evidence" value="ECO:0007669"/>
    <property type="project" value="InterPro"/>
</dbReference>
<evidence type="ECO:0000313" key="4">
    <source>
        <dbReference type="Proteomes" id="UP000778970"/>
    </source>
</evidence>
<dbReference type="InterPro" id="IPR036388">
    <property type="entry name" value="WH-like_DNA-bd_sf"/>
</dbReference>
<dbReference type="GO" id="GO:1901135">
    <property type="term" value="P:carbohydrate derivative metabolic process"/>
    <property type="evidence" value="ECO:0007669"/>
    <property type="project" value="InterPro"/>
</dbReference>
<dbReference type="Gene3D" id="3.40.50.10490">
    <property type="entry name" value="Glucose-6-phosphate isomerase like protein, domain 1"/>
    <property type="match status" value="1"/>
</dbReference>
<evidence type="ECO:0000313" key="3">
    <source>
        <dbReference type="EMBL" id="MBK1698154.1"/>
    </source>
</evidence>
<dbReference type="PANTHER" id="PTHR30514:SF18">
    <property type="entry name" value="RPIR-FAMILY TRANSCRIPTIONAL REGULATOR"/>
    <property type="match status" value="1"/>
</dbReference>
<reference evidence="3" key="1">
    <citation type="submission" date="2017-08" db="EMBL/GenBank/DDBJ databases">
        <authorList>
            <person name="Imhoff J.F."/>
            <person name="Rahn T."/>
            <person name="Kuenzel S."/>
            <person name="Neulinger S.C."/>
        </authorList>
    </citation>
    <scope>NUCLEOTIDE SEQUENCE</scope>
    <source>
        <strain evidence="3">DSM 9154</strain>
    </source>
</reference>
<name>A0A934QJZ8_9PROT</name>
<organism evidence="3 4">
    <name type="scientific">Rhodovibrio salinarum</name>
    <dbReference type="NCBI Taxonomy" id="1087"/>
    <lineage>
        <taxon>Bacteria</taxon>
        <taxon>Pseudomonadati</taxon>
        <taxon>Pseudomonadota</taxon>
        <taxon>Alphaproteobacteria</taxon>
        <taxon>Rhodospirillales</taxon>
        <taxon>Rhodovibrionaceae</taxon>
        <taxon>Rhodovibrio</taxon>
    </lineage>
</organism>
<sequence length="323" mass="36011">MDQEVLKNLYHSELTHRDGGRTLLPMAQTHQRSSDSSSPGEPASASLESLVRAAYEDLPGSERKLADLILAAPGEIAGYSATELAELAGTSKAAATRFFKRLGFKNFSEARQLARARQDWGSPLYLDRRTAVAPDPSTELTAYLDDELRILQESFSQLDPRDLDAAAASIARARRVWVIGFRNSHFIAGYARWQFIQFRPDVHLLPRTGETLAEQLANVGPQDTVVLVGVRRRVVGFRRVIEACADQGAEILYLTDPTARAESARATWTLVCQVESSYLFDSYATPMSLLRFLAINAYRKIGRAGHEHLEAIERLHDRLHAFD</sequence>
<dbReference type="InterPro" id="IPR000281">
    <property type="entry name" value="HTH_RpiR"/>
</dbReference>
<dbReference type="Gene3D" id="1.10.10.10">
    <property type="entry name" value="Winged helix-like DNA-binding domain superfamily/Winged helix DNA-binding domain"/>
    <property type="match status" value="1"/>
</dbReference>
<dbReference type="InterPro" id="IPR046348">
    <property type="entry name" value="SIS_dom_sf"/>
</dbReference>
<protein>
    <submittedName>
        <fullName evidence="3">MurR/RpiR family transcriptional regulator</fullName>
    </submittedName>
</protein>
<dbReference type="AlphaFoldDB" id="A0A934QJZ8"/>
<reference evidence="3" key="2">
    <citation type="journal article" date="2020" name="Microorganisms">
        <title>Osmotic Adaptation and Compatible Solute Biosynthesis of Phototrophic Bacteria as Revealed from Genome Analyses.</title>
        <authorList>
            <person name="Imhoff J.F."/>
            <person name="Rahn T."/>
            <person name="Kunzel S."/>
            <person name="Keller A."/>
            <person name="Neulinger S.C."/>
        </authorList>
    </citation>
    <scope>NUCLEOTIDE SEQUENCE</scope>
    <source>
        <strain evidence="3">DSM 9154</strain>
    </source>
</reference>
<evidence type="ECO:0000259" key="2">
    <source>
        <dbReference type="PROSITE" id="PS51071"/>
    </source>
</evidence>
<proteinExistence type="predicted"/>
<comment type="caution">
    <text evidence="3">The sequence shown here is derived from an EMBL/GenBank/DDBJ whole genome shotgun (WGS) entry which is preliminary data.</text>
</comment>
<dbReference type="InterPro" id="IPR009057">
    <property type="entry name" value="Homeodomain-like_sf"/>
</dbReference>
<evidence type="ECO:0000256" key="1">
    <source>
        <dbReference type="SAM" id="MobiDB-lite"/>
    </source>
</evidence>
<dbReference type="GO" id="GO:0003677">
    <property type="term" value="F:DNA binding"/>
    <property type="evidence" value="ECO:0007669"/>
    <property type="project" value="InterPro"/>
</dbReference>
<feature type="domain" description="HTH rpiR-type" evidence="2">
    <location>
        <begin position="45"/>
        <end position="121"/>
    </location>
</feature>
<dbReference type="SUPFAM" id="SSF46689">
    <property type="entry name" value="Homeodomain-like"/>
    <property type="match status" value="1"/>
</dbReference>
<dbReference type="Proteomes" id="UP000778970">
    <property type="component" value="Unassembled WGS sequence"/>
</dbReference>
<dbReference type="SUPFAM" id="SSF53697">
    <property type="entry name" value="SIS domain"/>
    <property type="match status" value="1"/>
</dbReference>
<dbReference type="PROSITE" id="PS51071">
    <property type="entry name" value="HTH_RPIR"/>
    <property type="match status" value="1"/>
</dbReference>
<dbReference type="PANTHER" id="PTHR30514">
    <property type="entry name" value="GLUCOKINASE"/>
    <property type="match status" value="1"/>
</dbReference>
<accession>A0A934QJZ8</accession>
<dbReference type="Pfam" id="PF01380">
    <property type="entry name" value="SIS"/>
    <property type="match status" value="1"/>
</dbReference>